<dbReference type="PANTHER" id="PTHR43574">
    <property type="entry name" value="EPIMERASE-RELATED"/>
    <property type="match status" value="1"/>
</dbReference>
<evidence type="ECO:0000313" key="4">
    <source>
        <dbReference type="Proteomes" id="UP000244940"/>
    </source>
</evidence>
<dbReference type="GeneID" id="94364776"/>
<keyword evidence="4" id="KW-1185">Reference proteome</keyword>
<dbReference type="InterPro" id="IPR036291">
    <property type="entry name" value="NAD(P)-bd_dom_sf"/>
</dbReference>
<dbReference type="AlphaFoldDB" id="A0A2U2CCL6"/>
<name>A0A2U2CCL6_9RHOB</name>
<dbReference type="InterPro" id="IPR001509">
    <property type="entry name" value="Epimerase_deHydtase"/>
</dbReference>
<dbReference type="RefSeq" id="WP_109532740.1">
    <property type="nucleotide sequence ID" value="NZ_QEYD01000004.1"/>
</dbReference>
<reference evidence="3 4" key="1">
    <citation type="submission" date="2018-05" db="EMBL/GenBank/DDBJ databases">
        <title>Pararhodobacter marina sp. nov., isolated from deep-sea water of the Indian Ocean.</title>
        <authorList>
            <person name="Lai Q.Sr."/>
            <person name="Liu X."/>
            <person name="Shao Z."/>
        </authorList>
    </citation>
    <scope>NUCLEOTIDE SEQUENCE [LARGE SCALE GENOMIC DNA]</scope>
    <source>
        <strain evidence="3 4">CIC4N-9</strain>
    </source>
</reference>
<dbReference type="Pfam" id="PF01370">
    <property type="entry name" value="Epimerase"/>
    <property type="match status" value="1"/>
</dbReference>
<dbReference type="OrthoDB" id="9808276at2"/>
<accession>A0A2U2CCL6</accession>
<protein>
    <submittedName>
        <fullName evidence="3">NAD(P)-dependent oxidoreductase</fullName>
    </submittedName>
</protein>
<keyword evidence="1" id="KW-0520">NAD</keyword>
<proteinExistence type="predicted"/>
<comment type="caution">
    <text evidence="3">The sequence shown here is derived from an EMBL/GenBank/DDBJ whole genome shotgun (WGS) entry which is preliminary data.</text>
</comment>
<dbReference type="SUPFAM" id="SSF51735">
    <property type="entry name" value="NAD(P)-binding Rossmann-fold domains"/>
    <property type="match status" value="1"/>
</dbReference>
<dbReference type="EMBL" id="QEYD01000004">
    <property type="protein sequence ID" value="PWE29627.1"/>
    <property type="molecule type" value="Genomic_DNA"/>
</dbReference>
<dbReference type="Gene3D" id="3.40.50.720">
    <property type="entry name" value="NAD(P)-binding Rossmann-like Domain"/>
    <property type="match status" value="1"/>
</dbReference>
<evidence type="ECO:0000256" key="1">
    <source>
        <dbReference type="ARBA" id="ARBA00023027"/>
    </source>
</evidence>
<sequence>MKTLLSIGHGYSGRATEAALGPGWRLLGTSRTQGAAAVHWPDEAATALAEATHVISWVAPDRETGEDPVLARIATLPMPRLEWLCYASASSLYGDTGGAWIDESAPDRPDTGRGTARLRAEAGWRALAEKHALPLCVLRIAGIYGPGRSAFDALREGRAQRVVRPGQVFNRIHVEDLGRIAAAAAEARLDGPLIVSDDEPAPNADVIAYAATLLGMTPPPEIPFEEATLSPMARSFWADNKRLRSRRIGPELKLTLNHPTYRDGLKAIHARES</sequence>
<evidence type="ECO:0000313" key="3">
    <source>
        <dbReference type="EMBL" id="PWE29627.1"/>
    </source>
</evidence>
<feature type="domain" description="NAD-dependent epimerase/dehydratase" evidence="2">
    <location>
        <begin position="83"/>
        <end position="185"/>
    </location>
</feature>
<gene>
    <name evidence="3" type="ORF">C4N9_07735</name>
</gene>
<organism evidence="3 4">
    <name type="scientific">Pararhodobacter marinus</name>
    <dbReference type="NCBI Taxonomy" id="2184063"/>
    <lineage>
        <taxon>Bacteria</taxon>
        <taxon>Pseudomonadati</taxon>
        <taxon>Pseudomonadota</taxon>
        <taxon>Alphaproteobacteria</taxon>
        <taxon>Rhodobacterales</taxon>
        <taxon>Paracoccaceae</taxon>
        <taxon>Pararhodobacter</taxon>
    </lineage>
</organism>
<evidence type="ECO:0000259" key="2">
    <source>
        <dbReference type="Pfam" id="PF01370"/>
    </source>
</evidence>
<dbReference type="Proteomes" id="UP000244940">
    <property type="component" value="Unassembled WGS sequence"/>
</dbReference>